<keyword evidence="5" id="KW-0833">Ubl conjugation pathway</keyword>
<feature type="compositionally biased region" description="Polar residues" evidence="8">
    <location>
        <begin position="671"/>
        <end position="682"/>
    </location>
</feature>
<sequence>MGKQRKQRQQPSKKKVQVKQKITKQESPSTAAAKKVADPQVPEDAKHIRVYGLSNLGNTCFYNSALQALVSVPKLRDFCLEPAGPHQLKKGPIGSALQELVQTVYGQRDMSEVQSAKVGKLSERAGNPVFSPSRLLAAVCKVAPQFKGGQQQDSHEVLGKLIEGVLAEELRAAKALQEQESDSESAPASMTEALFGGVLSSQVVCDDCGHKAVTLEPFYNLSLPIPSKLRGDASAQAPTKRRLKRITKKENGDGKASVELPNDSPAAQEQAKLASKQDQKKENKEKSSKLGKKRQQKQAAAAKAGTEGDAAAEDYRESSPTLADSRSAEPSSPSQAAGAVSAESAPTDAAEAGSGQLLGGCEDSDSGASSATSLPEGFPGDPAPLPADPGSSWEPLTDTACTRVDAYASPPADLALPSNTQYPGAPAADSQHPSTLPGRGHPNAMDGITGASSPANNLHSDTCISRDADTLTMNAGEDTEFPERQAAAAAAVQAHQAHLTSGQPSSHARRVRRTRHRRTPGLMTELPTAGPVPDAKSAAAPSGAAHSYPSTEDEEETSRPASQTSGSRRRSEDSTRSVDSMMVRLLVRPDGISTLSSEGSGETAPVQVMGRQGQGGTSMRLSGGSGGTQRKASPHLNGSHDSYGVDDEGQHDSSNSSSKETGTILKEGSPVTGTCSQSTQKPSAEHVSDVPHQDPQQCNGSPAEANEHAVGSSGQDAGSAGQDPETGQEDFAPELQREVSLGNTSRTSSVTNTEMALYEDLDALRDEPSALGDLTSESEEDAAVVAERLKLGHFPVEAPSASFEEEASSDPIEDGSKEEAQQDSAPSPPTEVGALLSEGEEADKAVTLEGCLAAFFAKEEVTWACPAEVKAASAARSGSNQGQELASCSPSVDVSTPGGREKFKRRSVSFSEEAPCVKYIPGSAEQRGTNFRLALSGERPFCRPLKHKEGYFLLTAEVDGETRGSIFLGLQGQDESDETRETLESCNALGGAIEFTSVDIDSIKDPSNEDEQARVMSQAQALLDCTADLVEHYGVLAAVDVLQEGLELHRSASWKQGHHSAEGWRITGKAPSKDGPVTWEYPPATSEPKLSPRPKGDEVYVPREPLGKHQSSSADADSPISSLRSRLSAYQQPIPEVKEGSSASEASASVGSSLGEVDAHIRQALPNGVLSHTEQHGGSDDEKQDLTSTAKLTEPKGDVKPSSALSAALSEGTASGSQQGQAKLSGLEQGSSAVVAAKEEPPASLQGQADEKHAEHGQSAPRSIPGSGRRVGRAPQLRAQHSAGLSASPSAVNSSTGTALFWTGSQALGIAFADSNERPCADSPVDKPNAAAMVAHGGDELAHSPLETRALAHGMAFEGSADKEGNPSRTAINGHEVNGVLERSSSAADAPAKEALAERADEDVRQRGISDIAAAAVAEVDAEKAQQEDGAQQQQRLQPAGATLSGELPPGEQLLERGSMEEEREALSVSPDLKHLKSVPELAKASPEAARPNAPLSVSPITLSPVPGPRSQSLPERSPAADVTPLPSRQASGRSNSVERLTRSILRNKIAGPIKRKAVKGYLVHRAPEVLTLHLKRFQQDLSGRLRKINGPVPFPQELDISPFCDAEGEDAGGAQYTLVGVVEHQGSMAGGHYISYSARLPSGQPALPSAVQGKEAQPQANGPAAAAASKKAAASGKTAQHGPTTDGKASEKTAGGDGVTGTADLEKAKRAAQQLRESLAAGREKLNAGKLLWFKASDAHVKLVSWEQVAACEPYLLMYVRS</sequence>
<dbReference type="PANTHER" id="PTHR21646:SF24">
    <property type="entry name" value="UBIQUITIN CARBOXYL-TERMINAL HYDROLASE"/>
    <property type="match status" value="1"/>
</dbReference>
<feature type="region of interest" description="Disordered" evidence="8">
    <location>
        <begin position="1053"/>
        <end position="1126"/>
    </location>
</feature>
<keyword evidence="4" id="KW-0645">Protease</keyword>
<feature type="compositionally biased region" description="Polar residues" evidence="8">
    <location>
        <begin position="318"/>
        <end position="335"/>
    </location>
</feature>
<comment type="catalytic activity">
    <reaction evidence="1">
        <text>Thiol-dependent hydrolysis of ester, thioester, amide, peptide and isopeptide bonds formed by the C-terminal Gly of ubiquitin (a 76-residue protein attached to proteins as an intracellular targeting signal).</text>
        <dbReference type="EC" id="3.4.19.12"/>
    </reaction>
</comment>
<feature type="region of interest" description="Disordered" evidence="8">
    <location>
        <begin position="1"/>
        <end position="42"/>
    </location>
</feature>
<dbReference type="InterPro" id="IPR038765">
    <property type="entry name" value="Papain-like_cys_pep_sf"/>
</dbReference>
<feature type="compositionally biased region" description="Low complexity" evidence="8">
    <location>
        <begin position="1657"/>
        <end position="1677"/>
    </location>
</feature>
<evidence type="ECO:0000256" key="2">
    <source>
        <dbReference type="ARBA" id="ARBA00009085"/>
    </source>
</evidence>
<feature type="region of interest" description="Disordered" evidence="8">
    <location>
        <begin position="1192"/>
        <end position="1295"/>
    </location>
</feature>
<dbReference type="InterPro" id="IPR028889">
    <property type="entry name" value="USP"/>
</dbReference>
<feature type="region of interest" description="Disordered" evidence="8">
    <location>
        <begin position="878"/>
        <end position="905"/>
    </location>
</feature>
<dbReference type="Pfam" id="PF00443">
    <property type="entry name" value="UCH"/>
    <property type="match status" value="2"/>
</dbReference>
<evidence type="ECO:0000256" key="3">
    <source>
        <dbReference type="ARBA" id="ARBA00012759"/>
    </source>
</evidence>
<feature type="compositionally biased region" description="Basic and acidic residues" evidence="8">
    <location>
        <begin position="683"/>
        <end position="692"/>
    </location>
</feature>
<feature type="compositionally biased region" description="Acidic residues" evidence="8">
    <location>
        <begin position="803"/>
        <end position="813"/>
    </location>
</feature>
<keyword evidence="7" id="KW-0788">Thiol protease</keyword>
<dbReference type="PANTHER" id="PTHR21646">
    <property type="entry name" value="UBIQUITIN CARBOXYL-TERMINAL HYDROLASE"/>
    <property type="match status" value="1"/>
</dbReference>
<feature type="region of interest" description="Disordered" evidence="8">
    <location>
        <begin position="1420"/>
        <end position="1452"/>
    </location>
</feature>
<keyword evidence="11" id="KW-1185">Reference proteome</keyword>
<feature type="compositionally biased region" description="Polar residues" evidence="8">
    <location>
        <begin position="1527"/>
        <end position="1539"/>
    </location>
</feature>
<feature type="compositionally biased region" description="Low complexity" evidence="8">
    <location>
        <begin position="533"/>
        <end position="550"/>
    </location>
</feature>
<feature type="compositionally biased region" description="Low complexity" evidence="8">
    <location>
        <begin position="297"/>
        <end position="309"/>
    </location>
</feature>
<feature type="compositionally biased region" description="Low complexity" evidence="8">
    <location>
        <begin position="711"/>
        <end position="723"/>
    </location>
</feature>
<evidence type="ECO:0000256" key="6">
    <source>
        <dbReference type="ARBA" id="ARBA00022801"/>
    </source>
</evidence>
<feature type="compositionally biased region" description="Low complexity" evidence="8">
    <location>
        <begin position="485"/>
        <end position="498"/>
    </location>
</feature>
<dbReference type="SUPFAM" id="SSF54001">
    <property type="entry name" value="Cysteine proteinases"/>
    <property type="match status" value="2"/>
</dbReference>
<comment type="similarity">
    <text evidence="2">Belongs to the peptidase C19 family.</text>
</comment>
<feature type="domain" description="USP" evidence="9">
    <location>
        <begin position="51"/>
        <end position="1763"/>
    </location>
</feature>
<feature type="compositionally biased region" description="Polar residues" evidence="8">
    <location>
        <begin position="1283"/>
        <end position="1295"/>
    </location>
</feature>
<feature type="compositionally biased region" description="Low complexity" evidence="8">
    <location>
        <begin position="1111"/>
        <end position="1122"/>
    </location>
</feature>
<dbReference type="PROSITE" id="PS50235">
    <property type="entry name" value="USP_3"/>
    <property type="match status" value="1"/>
</dbReference>
<feature type="compositionally biased region" description="Polar residues" evidence="8">
    <location>
        <begin position="741"/>
        <end position="754"/>
    </location>
</feature>
<evidence type="ECO:0000313" key="11">
    <source>
        <dbReference type="Proteomes" id="UP001497392"/>
    </source>
</evidence>
<gene>
    <name evidence="10" type="primary">g7986</name>
    <name evidence="10" type="ORF">VP750_LOCUS6862</name>
</gene>
<comment type="caution">
    <text evidence="10">The sequence shown here is derived from an EMBL/GenBank/DDBJ whole genome shotgun (WGS) entry which is preliminary data.</text>
</comment>
<dbReference type="EMBL" id="CAXHTA020000012">
    <property type="protein sequence ID" value="CAL5225203.1"/>
    <property type="molecule type" value="Genomic_DNA"/>
</dbReference>
<feature type="compositionally biased region" description="Polar residues" evidence="8">
    <location>
        <begin position="878"/>
        <end position="894"/>
    </location>
</feature>
<dbReference type="InterPro" id="IPR001394">
    <property type="entry name" value="Peptidase_C19_UCH"/>
</dbReference>
<evidence type="ECO:0000256" key="5">
    <source>
        <dbReference type="ARBA" id="ARBA00022786"/>
    </source>
</evidence>
<name>A0ABP1FZ86_9CHLO</name>
<dbReference type="Gene3D" id="3.90.70.10">
    <property type="entry name" value="Cysteine proteinases"/>
    <property type="match status" value="2"/>
</dbReference>
<evidence type="ECO:0000256" key="1">
    <source>
        <dbReference type="ARBA" id="ARBA00000707"/>
    </source>
</evidence>
<evidence type="ECO:0000259" key="9">
    <source>
        <dbReference type="PROSITE" id="PS50235"/>
    </source>
</evidence>
<evidence type="ECO:0000256" key="4">
    <source>
        <dbReference type="ARBA" id="ARBA00022670"/>
    </source>
</evidence>
<feature type="region of interest" description="Disordered" evidence="8">
    <location>
        <begin position="794"/>
        <end position="833"/>
    </location>
</feature>
<feature type="compositionally biased region" description="Polar residues" evidence="8">
    <location>
        <begin position="450"/>
        <end position="463"/>
    </location>
</feature>
<protein>
    <recommendedName>
        <fullName evidence="3">ubiquitinyl hydrolase 1</fullName>
        <ecNumber evidence="3">3.4.19.12</ecNumber>
    </recommendedName>
</protein>
<dbReference type="Proteomes" id="UP001497392">
    <property type="component" value="Unassembled WGS sequence"/>
</dbReference>
<dbReference type="InterPro" id="IPR050185">
    <property type="entry name" value="Ub_carboxyl-term_hydrolase"/>
</dbReference>
<evidence type="ECO:0000313" key="10">
    <source>
        <dbReference type="EMBL" id="CAL5225203.1"/>
    </source>
</evidence>
<dbReference type="EC" id="3.4.19.12" evidence="3"/>
<feature type="compositionally biased region" description="Polar residues" evidence="8">
    <location>
        <begin position="1212"/>
        <end position="1232"/>
    </location>
</feature>
<proteinExistence type="inferred from homology"/>
<evidence type="ECO:0000256" key="8">
    <source>
        <dbReference type="SAM" id="MobiDB-lite"/>
    </source>
</evidence>
<feature type="compositionally biased region" description="Basic residues" evidence="8">
    <location>
        <begin position="507"/>
        <end position="519"/>
    </location>
</feature>
<reference evidence="10 11" key="1">
    <citation type="submission" date="2024-06" db="EMBL/GenBank/DDBJ databases">
        <authorList>
            <person name="Kraege A."/>
            <person name="Thomma B."/>
        </authorList>
    </citation>
    <scope>NUCLEOTIDE SEQUENCE [LARGE SCALE GENOMIC DNA]</scope>
</reference>
<feature type="region of interest" description="Disordered" evidence="8">
    <location>
        <begin position="1646"/>
        <end position="1702"/>
    </location>
</feature>
<keyword evidence="6" id="KW-0378">Hydrolase</keyword>
<dbReference type="InterPro" id="IPR018200">
    <property type="entry name" value="USP_CS"/>
</dbReference>
<feature type="region of interest" description="Disordered" evidence="8">
    <location>
        <begin position="226"/>
        <end position="761"/>
    </location>
</feature>
<feature type="compositionally biased region" description="Basic and acidic residues" evidence="8">
    <location>
        <begin position="275"/>
        <end position="288"/>
    </location>
</feature>
<feature type="compositionally biased region" description="Low complexity" evidence="8">
    <location>
        <begin position="1428"/>
        <end position="1438"/>
    </location>
</feature>
<feature type="compositionally biased region" description="Basic residues" evidence="8">
    <location>
        <begin position="1"/>
        <end position="22"/>
    </location>
</feature>
<feature type="compositionally biased region" description="Basic and acidic residues" evidence="8">
    <location>
        <begin position="1094"/>
        <end position="1107"/>
    </location>
</feature>
<evidence type="ECO:0000256" key="7">
    <source>
        <dbReference type="ARBA" id="ARBA00022807"/>
    </source>
</evidence>
<dbReference type="PROSITE" id="PS00973">
    <property type="entry name" value="USP_2"/>
    <property type="match status" value="1"/>
</dbReference>
<organism evidence="10 11">
    <name type="scientific">Coccomyxa viridis</name>
    <dbReference type="NCBI Taxonomy" id="1274662"/>
    <lineage>
        <taxon>Eukaryota</taxon>
        <taxon>Viridiplantae</taxon>
        <taxon>Chlorophyta</taxon>
        <taxon>core chlorophytes</taxon>
        <taxon>Trebouxiophyceae</taxon>
        <taxon>Trebouxiophyceae incertae sedis</taxon>
        <taxon>Coccomyxaceae</taxon>
        <taxon>Coccomyxa</taxon>
    </lineage>
</organism>
<feature type="region of interest" description="Disordered" evidence="8">
    <location>
        <begin position="1482"/>
        <end position="1540"/>
    </location>
</feature>
<feature type="compositionally biased region" description="Polar residues" evidence="8">
    <location>
        <begin position="652"/>
        <end position="661"/>
    </location>
</feature>
<accession>A0ABP1FZ86</accession>